<sequence>MGTLRGQAVIRNPIVLPGPAPSRVAFRPGPHHSAGPLARAAG</sequence>
<dbReference type="AlphaFoldDB" id="A0A0A8YID7"/>
<protein>
    <submittedName>
        <fullName evidence="2">Uncharacterized protein</fullName>
    </submittedName>
</protein>
<accession>A0A0A8YID7</accession>
<organism evidence="2">
    <name type="scientific">Arundo donax</name>
    <name type="common">Giant reed</name>
    <name type="synonym">Donax arundinaceus</name>
    <dbReference type="NCBI Taxonomy" id="35708"/>
    <lineage>
        <taxon>Eukaryota</taxon>
        <taxon>Viridiplantae</taxon>
        <taxon>Streptophyta</taxon>
        <taxon>Embryophyta</taxon>
        <taxon>Tracheophyta</taxon>
        <taxon>Spermatophyta</taxon>
        <taxon>Magnoliopsida</taxon>
        <taxon>Liliopsida</taxon>
        <taxon>Poales</taxon>
        <taxon>Poaceae</taxon>
        <taxon>PACMAD clade</taxon>
        <taxon>Arundinoideae</taxon>
        <taxon>Arundineae</taxon>
        <taxon>Arundo</taxon>
    </lineage>
</organism>
<proteinExistence type="predicted"/>
<reference evidence="2" key="2">
    <citation type="journal article" date="2015" name="Data Brief">
        <title>Shoot transcriptome of the giant reed, Arundo donax.</title>
        <authorList>
            <person name="Barrero R.A."/>
            <person name="Guerrero F.D."/>
            <person name="Moolhuijzen P."/>
            <person name="Goolsby J.A."/>
            <person name="Tidwell J."/>
            <person name="Bellgard S.E."/>
            <person name="Bellgard M.I."/>
        </authorList>
    </citation>
    <scope>NUCLEOTIDE SEQUENCE</scope>
    <source>
        <tissue evidence="2">Shoot tissue taken approximately 20 cm above the soil surface</tissue>
    </source>
</reference>
<feature type="region of interest" description="Disordered" evidence="1">
    <location>
        <begin position="17"/>
        <end position="42"/>
    </location>
</feature>
<dbReference type="EMBL" id="GBRH01272159">
    <property type="protein sequence ID" value="JAD25736.1"/>
    <property type="molecule type" value="Transcribed_RNA"/>
</dbReference>
<evidence type="ECO:0000256" key="1">
    <source>
        <dbReference type="SAM" id="MobiDB-lite"/>
    </source>
</evidence>
<evidence type="ECO:0000313" key="2">
    <source>
        <dbReference type="EMBL" id="JAD25736.1"/>
    </source>
</evidence>
<name>A0A0A8YID7_ARUDO</name>
<reference evidence="2" key="1">
    <citation type="submission" date="2014-09" db="EMBL/GenBank/DDBJ databases">
        <authorList>
            <person name="Magalhaes I.L.F."/>
            <person name="Oliveira U."/>
            <person name="Santos F.R."/>
            <person name="Vidigal T.H.D.A."/>
            <person name="Brescovit A.D."/>
            <person name="Santos A.J."/>
        </authorList>
    </citation>
    <scope>NUCLEOTIDE SEQUENCE</scope>
    <source>
        <tissue evidence="2">Shoot tissue taken approximately 20 cm above the soil surface</tissue>
    </source>
</reference>